<keyword evidence="1" id="KW-1133">Transmembrane helix</keyword>
<evidence type="ECO:0000313" key="2">
    <source>
        <dbReference type="EMBL" id="CAF0711805.1"/>
    </source>
</evidence>
<comment type="caution">
    <text evidence="2">The sequence shown here is derived from an EMBL/GenBank/DDBJ whole genome shotgun (WGS) entry which is preliminary data.</text>
</comment>
<feature type="transmembrane region" description="Helical" evidence="1">
    <location>
        <begin position="76"/>
        <end position="98"/>
    </location>
</feature>
<proteinExistence type="predicted"/>
<accession>A0A813M6M4</accession>
<dbReference type="Proteomes" id="UP000663879">
    <property type="component" value="Unassembled WGS sequence"/>
</dbReference>
<keyword evidence="3" id="KW-1185">Reference proteome</keyword>
<gene>
    <name evidence="2" type="ORF">OXX778_LOCUS1138</name>
</gene>
<organism evidence="2 3">
    <name type="scientific">Brachionus calyciflorus</name>
    <dbReference type="NCBI Taxonomy" id="104777"/>
    <lineage>
        <taxon>Eukaryota</taxon>
        <taxon>Metazoa</taxon>
        <taxon>Spiralia</taxon>
        <taxon>Gnathifera</taxon>
        <taxon>Rotifera</taxon>
        <taxon>Eurotatoria</taxon>
        <taxon>Monogononta</taxon>
        <taxon>Pseudotrocha</taxon>
        <taxon>Ploima</taxon>
        <taxon>Brachionidae</taxon>
        <taxon>Brachionus</taxon>
    </lineage>
</organism>
<feature type="transmembrane region" description="Helical" evidence="1">
    <location>
        <begin position="42"/>
        <end position="64"/>
    </location>
</feature>
<name>A0A813M6M4_9BILA</name>
<keyword evidence="1" id="KW-0472">Membrane</keyword>
<keyword evidence="1" id="KW-0812">Transmembrane</keyword>
<evidence type="ECO:0000256" key="1">
    <source>
        <dbReference type="SAM" id="Phobius"/>
    </source>
</evidence>
<dbReference type="EMBL" id="CAJNOC010000068">
    <property type="protein sequence ID" value="CAF0711805.1"/>
    <property type="molecule type" value="Genomic_DNA"/>
</dbReference>
<protein>
    <submittedName>
        <fullName evidence="2">Uncharacterized protein</fullName>
    </submittedName>
</protein>
<evidence type="ECO:0000313" key="3">
    <source>
        <dbReference type="Proteomes" id="UP000663879"/>
    </source>
</evidence>
<dbReference type="AlphaFoldDB" id="A0A813M6M4"/>
<reference evidence="2" key="1">
    <citation type="submission" date="2021-02" db="EMBL/GenBank/DDBJ databases">
        <authorList>
            <person name="Nowell W R."/>
        </authorList>
    </citation>
    <scope>NUCLEOTIDE SEQUENCE</scope>
    <source>
        <strain evidence="2">Ploen Becks lab</strain>
    </source>
</reference>
<sequence length="122" mass="14256">MESKLQAITARNQIYKKSSENQEENSRNTPCKLNLTHCGEKFMRIFFSIVMTIFAHFCNIFLGILDKIRKFYDDHFSLALIFKVIDIILKVIIVNSLLRIGYYIGNLKPIISHDTQFNSYSN</sequence>